<keyword evidence="6" id="KW-0997">Cell inner membrane</keyword>
<keyword evidence="12" id="KW-1185">Reference proteome</keyword>
<name>A0A916Z080_9SPHN</name>
<evidence type="ECO:0000256" key="9">
    <source>
        <dbReference type="ARBA" id="ARBA00023136"/>
    </source>
</evidence>
<organism evidence="11 12">
    <name type="scientific">Croceicoccus mobilis</name>
    <dbReference type="NCBI Taxonomy" id="1703339"/>
    <lineage>
        <taxon>Bacteria</taxon>
        <taxon>Pseudomonadati</taxon>
        <taxon>Pseudomonadota</taxon>
        <taxon>Alphaproteobacteria</taxon>
        <taxon>Sphingomonadales</taxon>
        <taxon>Erythrobacteraceae</taxon>
        <taxon>Croceicoccus</taxon>
    </lineage>
</organism>
<evidence type="ECO:0000313" key="12">
    <source>
        <dbReference type="Proteomes" id="UP000612349"/>
    </source>
</evidence>
<evidence type="ECO:0000256" key="5">
    <source>
        <dbReference type="ARBA" id="ARBA00022475"/>
    </source>
</evidence>
<dbReference type="AlphaFoldDB" id="A0A916Z080"/>
<dbReference type="Pfam" id="PF01203">
    <property type="entry name" value="T2SSN"/>
    <property type="match status" value="1"/>
</dbReference>
<dbReference type="EMBL" id="BMIP01000003">
    <property type="protein sequence ID" value="GGD69254.1"/>
    <property type="molecule type" value="Genomic_DNA"/>
</dbReference>
<evidence type="ECO:0000256" key="10">
    <source>
        <dbReference type="ARBA" id="ARBA00030772"/>
    </source>
</evidence>
<comment type="similarity">
    <text evidence="2">Belongs to the GSP N family.</text>
</comment>
<evidence type="ECO:0000256" key="4">
    <source>
        <dbReference type="ARBA" id="ARBA00022448"/>
    </source>
</evidence>
<evidence type="ECO:0000256" key="1">
    <source>
        <dbReference type="ARBA" id="ARBA00004533"/>
    </source>
</evidence>
<evidence type="ECO:0000313" key="11">
    <source>
        <dbReference type="EMBL" id="GGD69254.1"/>
    </source>
</evidence>
<dbReference type="OrthoDB" id="7477467at2"/>
<evidence type="ECO:0000256" key="2">
    <source>
        <dbReference type="ARBA" id="ARBA00007208"/>
    </source>
</evidence>
<evidence type="ECO:0000256" key="3">
    <source>
        <dbReference type="ARBA" id="ARBA00021563"/>
    </source>
</evidence>
<keyword evidence="5" id="KW-1003">Cell membrane</keyword>
<proteinExistence type="inferred from homology"/>
<comment type="caution">
    <text evidence="11">The sequence shown here is derived from an EMBL/GenBank/DDBJ whole genome shotgun (WGS) entry which is preliminary data.</text>
</comment>
<dbReference type="RefSeq" id="WP_066771662.1">
    <property type="nucleotide sequence ID" value="NZ_BMIP01000003.1"/>
</dbReference>
<reference evidence="11" key="1">
    <citation type="journal article" date="2014" name="Int. J. Syst. Evol. Microbiol.">
        <title>Complete genome sequence of Corynebacterium casei LMG S-19264T (=DSM 44701T), isolated from a smear-ripened cheese.</title>
        <authorList>
            <consortium name="US DOE Joint Genome Institute (JGI-PGF)"/>
            <person name="Walter F."/>
            <person name="Albersmeier A."/>
            <person name="Kalinowski J."/>
            <person name="Ruckert C."/>
        </authorList>
    </citation>
    <scope>NUCLEOTIDE SEQUENCE</scope>
    <source>
        <strain evidence="11">CGMCC 1.15360</strain>
    </source>
</reference>
<evidence type="ECO:0000256" key="7">
    <source>
        <dbReference type="ARBA" id="ARBA00022692"/>
    </source>
</evidence>
<dbReference type="GO" id="GO:0005886">
    <property type="term" value="C:plasma membrane"/>
    <property type="evidence" value="ECO:0007669"/>
    <property type="project" value="UniProtKB-SubCell"/>
</dbReference>
<dbReference type="InterPro" id="IPR022792">
    <property type="entry name" value="T2SS_protein-GspN"/>
</dbReference>
<keyword evidence="7" id="KW-0812">Transmembrane</keyword>
<keyword evidence="8" id="KW-0653">Protein transport</keyword>
<dbReference type="Proteomes" id="UP000612349">
    <property type="component" value="Unassembled WGS sequence"/>
</dbReference>
<evidence type="ECO:0000256" key="6">
    <source>
        <dbReference type="ARBA" id="ARBA00022519"/>
    </source>
</evidence>
<evidence type="ECO:0000256" key="8">
    <source>
        <dbReference type="ARBA" id="ARBA00022927"/>
    </source>
</evidence>
<comment type="subcellular location">
    <subcellularLocation>
        <location evidence="1">Cell inner membrane</location>
    </subcellularLocation>
</comment>
<keyword evidence="4" id="KW-0813">Transport</keyword>
<keyword evidence="9" id="KW-0472">Membrane</keyword>
<reference evidence="11" key="2">
    <citation type="submission" date="2020-09" db="EMBL/GenBank/DDBJ databases">
        <authorList>
            <person name="Sun Q."/>
            <person name="Zhou Y."/>
        </authorList>
    </citation>
    <scope>NUCLEOTIDE SEQUENCE</scope>
    <source>
        <strain evidence="11">CGMCC 1.15360</strain>
    </source>
</reference>
<accession>A0A916Z080</accession>
<gene>
    <name evidence="11" type="ORF">GCM10010990_18490</name>
</gene>
<dbReference type="GO" id="GO:0015628">
    <property type="term" value="P:protein secretion by the type II secretion system"/>
    <property type="evidence" value="ECO:0007669"/>
    <property type="project" value="InterPro"/>
</dbReference>
<sequence length="252" mass="26043">MIGRWIFIRDGRLNRRTWAAIALATLAALLAMLPLRLVLGLAGNGRTLSAQAVEGVAWDGLVGEMQIGPLSMGLMEVDLMPLPLLVGQAKFAIERPDSMNRAPFRARVSSTLGTTGIENATGELALAGMFAPLPVRALTMQDFSASIADGQCVAASGTLGLAVPAMGAFMPAETVLAGEARCENGALVVPMTGPSGNERVDLSIKPDGSWRAVMSVAGLPPEMAEPLEGMGFVARPNGAGQTTMGLTASGTL</sequence>
<protein>
    <recommendedName>
        <fullName evidence="3">Type II secretion system protein N</fullName>
    </recommendedName>
    <alternativeName>
        <fullName evidence="10">General secretion pathway protein N</fullName>
    </alternativeName>
</protein>
<dbReference type="GO" id="GO:0015627">
    <property type="term" value="C:type II protein secretion system complex"/>
    <property type="evidence" value="ECO:0007669"/>
    <property type="project" value="InterPro"/>
</dbReference>